<feature type="domain" description="C2H2-type" evidence="14">
    <location>
        <begin position="373"/>
        <end position="400"/>
    </location>
</feature>
<dbReference type="FunFam" id="3.30.160.60:FF:002093">
    <property type="match status" value="1"/>
</dbReference>
<feature type="domain" description="C2H2-type" evidence="14">
    <location>
        <begin position="638"/>
        <end position="665"/>
    </location>
</feature>
<proteinExistence type="inferred from homology"/>
<feature type="compositionally biased region" description="Gly residues" evidence="13">
    <location>
        <begin position="291"/>
        <end position="302"/>
    </location>
</feature>
<dbReference type="FunFam" id="3.30.160.60:FF:000759">
    <property type="entry name" value="zinc finger protein 16"/>
    <property type="match status" value="1"/>
</dbReference>
<dbReference type="Gene3D" id="3.30.160.60">
    <property type="entry name" value="Classic Zinc Finger"/>
    <property type="match status" value="10"/>
</dbReference>
<evidence type="ECO:0000256" key="8">
    <source>
        <dbReference type="ARBA" id="ARBA00023015"/>
    </source>
</evidence>
<feature type="region of interest" description="Disordered" evidence="13">
    <location>
        <begin position="280"/>
        <end position="327"/>
    </location>
</feature>
<accession>A0A974HER6</accession>
<feature type="compositionally biased region" description="Basic and acidic residues" evidence="13">
    <location>
        <begin position="14"/>
        <end position="25"/>
    </location>
</feature>
<keyword evidence="6 12" id="KW-0863">Zinc-finger</keyword>
<dbReference type="InterPro" id="IPR050717">
    <property type="entry name" value="C2H2-ZF_Transcription_Reg"/>
</dbReference>
<dbReference type="GO" id="GO:0000977">
    <property type="term" value="F:RNA polymerase II transcription regulatory region sequence-specific DNA binding"/>
    <property type="evidence" value="ECO:0007669"/>
    <property type="project" value="TreeGrafter"/>
</dbReference>
<sequence length="676" mass="75168">MVGLCSLLSGSPEMETRRLEGKWENEEPDTEDPLDTIKREMDPVPGAGEMQEKVHLGEKSFLCSDCGKIFFHKSHLLSHRKIHTGEKPYQGTERGRNFLTKRHTGGKIFTCNLFIHQRIHTGEKPFTCSECGKTFHQKGANLSYAESEGETLMDRVALTLRVMHELLLLTTKPHPLTEQWKANRPNRSIKGKPCFARYRTLPAVKLTPSSQSVLAISGNFHWPKCIWCESVEHGKQFNTGSSQLATYISSVNNTFSRHNLLLGVPAAGLSPSLPSLSVPAAGLSPSPTDSTGGGGGGGGGGKMTYPVDEAGDVSTGDDNSLNNKWRSGSERSIQLRAAAVQVLHTIGSSNSPVEAEESSCPRNEKVSEGGKPYNCSKCGEPFSTKALLSAHKPIHQKKEPKCGRSSSKKKQRHLRSQAKDNPVTCRELEDKFSEKPHCKKGSLNTGSNIHNKEKPYTCTECGLSFTAMAKLLRHQGNQTVEKLFSCPFCGKCFPRNNCRLSHQKICGKSFSNLHTHQINQNKTKPFTCFECGETFSQIGTLRSHQRIHTGEKPFSCTECGKTFSQMSTLRSHQRIHTGEKPFTCSECGKSFSLNSTLHTHQRYHRKENNFVCGECGNRCYTKSQLLQHQRIHTGEKPFICTSCGRSFTRKKSLQDHQRLHTREKTELEESGTTLCA</sequence>
<evidence type="ECO:0000256" key="4">
    <source>
        <dbReference type="ARBA" id="ARBA00022723"/>
    </source>
</evidence>
<feature type="domain" description="C2H2-type" evidence="14">
    <location>
        <begin position="61"/>
        <end position="88"/>
    </location>
</feature>
<dbReference type="EMBL" id="CM004476">
    <property type="protein sequence ID" value="OCT75198.1"/>
    <property type="molecule type" value="Genomic_DNA"/>
</dbReference>
<evidence type="ECO:0000313" key="16">
    <source>
        <dbReference type="Proteomes" id="UP000694892"/>
    </source>
</evidence>
<evidence type="ECO:0000256" key="7">
    <source>
        <dbReference type="ARBA" id="ARBA00022833"/>
    </source>
</evidence>
<name>A0A974HER6_XENLA</name>
<comment type="similarity">
    <text evidence="3">Belongs to the krueppel C2H2-type zinc-finger protein family.</text>
</comment>
<feature type="domain" description="C2H2-type" evidence="14">
    <location>
        <begin position="526"/>
        <end position="553"/>
    </location>
</feature>
<dbReference type="Pfam" id="PF00096">
    <property type="entry name" value="zf-C2H2"/>
    <property type="match status" value="7"/>
</dbReference>
<dbReference type="PANTHER" id="PTHR14196:SF12">
    <property type="entry name" value="ZINC FINGER PROTEIN 208-LIKE"/>
    <property type="match status" value="1"/>
</dbReference>
<dbReference type="Proteomes" id="UP000694892">
    <property type="component" value="Chromosome 6L"/>
</dbReference>
<dbReference type="InterPro" id="IPR036236">
    <property type="entry name" value="Znf_C2H2_sf"/>
</dbReference>
<keyword evidence="9" id="KW-0238">DNA-binding</keyword>
<feature type="domain" description="C2H2-type" evidence="14">
    <location>
        <begin position="456"/>
        <end position="483"/>
    </location>
</feature>
<gene>
    <name evidence="15" type="ORF">XELAEV_18030371mg</name>
</gene>
<feature type="region of interest" description="Disordered" evidence="13">
    <location>
        <begin position="391"/>
        <end position="422"/>
    </location>
</feature>
<keyword evidence="5" id="KW-0677">Repeat</keyword>
<dbReference type="GO" id="GO:0000981">
    <property type="term" value="F:DNA-binding transcription factor activity, RNA polymerase II-specific"/>
    <property type="evidence" value="ECO:0007669"/>
    <property type="project" value="TreeGrafter"/>
</dbReference>
<keyword evidence="10" id="KW-0804">Transcription</keyword>
<dbReference type="AlphaFoldDB" id="A0A974HER6"/>
<keyword evidence="8" id="KW-0805">Transcription regulation</keyword>
<dbReference type="InterPro" id="IPR013087">
    <property type="entry name" value="Znf_C2H2_type"/>
</dbReference>
<evidence type="ECO:0000256" key="1">
    <source>
        <dbReference type="ARBA" id="ARBA00003767"/>
    </source>
</evidence>
<evidence type="ECO:0000256" key="12">
    <source>
        <dbReference type="PROSITE-ProRule" id="PRU00042"/>
    </source>
</evidence>
<dbReference type="FunFam" id="3.30.160.60:FF:000966">
    <property type="entry name" value="ZFP90 zinc finger protein"/>
    <property type="match status" value="1"/>
</dbReference>
<reference evidence="16" key="1">
    <citation type="journal article" date="2016" name="Nature">
        <title>Genome evolution in the allotetraploid frog Xenopus laevis.</title>
        <authorList>
            <person name="Session A.M."/>
            <person name="Uno Y."/>
            <person name="Kwon T."/>
            <person name="Chapman J.A."/>
            <person name="Toyoda A."/>
            <person name="Takahashi S."/>
            <person name="Fukui A."/>
            <person name="Hikosaka A."/>
            <person name="Suzuki A."/>
            <person name="Kondo M."/>
            <person name="van Heeringen S.J."/>
            <person name="Quigley I."/>
            <person name="Heinz S."/>
            <person name="Ogino H."/>
            <person name="Ochi H."/>
            <person name="Hellsten U."/>
            <person name="Lyons J.B."/>
            <person name="Simakov O."/>
            <person name="Putnam N."/>
            <person name="Stites J."/>
            <person name="Kuroki Y."/>
            <person name="Tanaka T."/>
            <person name="Michiue T."/>
            <person name="Watanabe M."/>
            <person name="Bogdanovic O."/>
            <person name="Lister R."/>
            <person name="Georgiou G."/>
            <person name="Paranjpe S.S."/>
            <person name="van Kruijsbergen I."/>
            <person name="Shu S."/>
            <person name="Carlson J."/>
            <person name="Kinoshita T."/>
            <person name="Ohta Y."/>
            <person name="Mawaribuchi S."/>
            <person name="Jenkins J."/>
            <person name="Grimwood J."/>
            <person name="Schmutz J."/>
            <person name="Mitros T."/>
            <person name="Mozaffari S.V."/>
            <person name="Suzuki Y."/>
            <person name="Haramoto Y."/>
            <person name="Yamamoto T.S."/>
            <person name="Takagi C."/>
            <person name="Heald R."/>
            <person name="Miller K."/>
            <person name="Haudenschild C."/>
            <person name="Kitzman J."/>
            <person name="Nakayama T."/>
            <person name="Izutsu Y."/>
            <person name="Robert J."/>
            <person name="Fortriede J."/>
            <person name="Burns K."/>
            <person name="Lotay V."/>
            <person name="Karimi K."/>
            <person name="Yasuoka Y."/>
            <person name="Dichmann D.S."/>
            <person name="Flajnik M.F."/>
            <person name="Houston D.W."/>
            <person name="Shendure J."/>
            <person name="DuPasquier L."/>
            <person name="Vize P.D."/>
            <person name="Zorn A.M."/>
            <person name="Ito M."/>
            <person name="Marcotte E.M."/>
            <person name="Wallingford J.B."/>
            <person name="Ito Y."/>
            <person name="Asashima M."/>
            <person name="Ueno N."/>
            <person name="Matsuda Y."/>
            <person name="Veenstra G.J."/>
            <person name="Fujiyama A."/>
            <person name="Harland R.M."/>
            <person name="Taira M."/>
            <person name="Rokhsar D.S."/>
        </authorList>
    </citation>
    <scope>NUCLEOTIDE SEQUENCE [LARGE SCALE GENOMIC DNA]</scope>
    <source>
        <strain evidence="16">J</strain>
    </source>
</reference>
<keyword evidence="11" id="KW-0539">Nucleus</keyword>
<evidence type="ECO:0000256" key="6">
    <source>
        <dbReference type="ARBA" id="ARBA00022771"/>
    </source>
</evidence>
<evidence type="ECO:0000256" key="9">
    <source>
        <dbReference type="ARBA" id="ARBA00023125"/>
    </source>
</evidence>
<dbReference type="FunFam" id="3.30.160.60:FF:002090">
    <property type="entry name" value="Zinc finger protein 473"/>
    <property type="match status" value="1"/>
</dbReference>
<feature type="compositionally biased region" description="Polar residues" evidence="13">
    <location>
        <begin position="316"/>
        <end position="327"/>
    </location>
</feature>
<organism evidence="15 16">
    <name type="scientific">Xenopus laevis</name>
    <name type="common">African clawed frog</name>
    <dbReference type="NCBI Taxonomy" id="8355"/>
    <lineage>
        <taxon>Eukaryota</taxon>
        <taxon>Metazoa</taxon>
        <taxon>Chordata</taxon>
        <taxon>Craniata</taxon>
        <taxon>Vertebrata</taxon>
        <taxon>Euteleostomi</taxon>
        <taxon>Amphibia</taxon>
        <taxon>Batrachia</taxon>
        <taxon>Anura</taxon>
        <taxon>Pipoidea</taxon>
        <taxon>Pipidae</taxon>
        <taxon>Xenopodinae</taxon>
        <taxon>Xenopus</taxon>
        <taxon>Xenopus</taxon>
    </lineage>
</organism>
<feature type="region of interest" description="Disordered" evidence="13">
    <location>
        <begin position="1"/>
        <end position="37"/>
    </location>
</feature>
<comment type="subcellular location">
    <subcellularLocation>
        <location evidence="2">Nucleus</location>
    </subcellularLocation>
</comment>
<keyword evidence="7" id="KW-0862">Zinc</keyword>
<evidence type="ECO:0000256" key="3">
    <source>
        <dbReference type="ARBA" id="ARBA00006991"/>
    </source>
</evidence>
<dbReference type="PANTHER" id="PTHR14196">
    <property type="entry name" value="ODD-SKIPPED - RELATED"/>
    <property type="match status" value="1"/>
</dbReference>
<feature type="domain" description="C2H2-type" evidence="14">
    <location>
        <begin position="484"/>
        <end position="519"/>
    </location>
</feature>
<feature type="region of interest" description="Disordered" evidence="13">
    <location>
        <begin position="348"/>
        <end position="371"/>
    </location>
</feature>
<dbReference type="FunFam" id="3.30.160.60:FF:002343">
    <property type="entry name" value="Zinc finger protein 33A"/>
    <property type="match status" value="1"/>
</dbReference>
<evidence type="ECO:0000256" key="5">
    <source>
        <dbReference type="ARBA" id="ARBA00022737"/>
    </source>
</evidence>
<dbReference type="PROSITE" id="PS50157">
    <property type="entry name" value="ZINC_FINGER_C2H2_2"/>
    <property type="match status" value="9"/>
</dbReference>
<comment type="function">
    <text evidence="1">May be involved in transcriptional regulation.</text>
</comment>
<dbReference type="FunFam" id="3.30.160.60:FF:001370">
    <property type="entry name" value="Zinc finger protein"/>
    <property type="match status" value="1"/>
</dbReference>
<dbReference type="FunFam" id="3.30.160.60:FF:000446">
    <property type="entry name" value="Zinc finger protein"/>
    <property type="match status" value="1"/>
</dbReference>
<evidence type="ECO:0000256" key="10">
    <source>
        <dbReference type="ARBA" id="ARBA00023163"/>
    </source>
</evidence>
<dbReference type="FunFam" id="3.30.160.60:FF:000706">
    <property type="entry name" value="Zinc finger protein"/>
    <property type="match status" value="1"/>
</dbReference>
<dbReference type="GO" id="GO:0005634">
    <property type="term" value="C:nucleus"/>
    <property type="evidence" value="ECO:0007669"/>
    <property type="project" value="UniProtKB-SubCell"/>
</dbReference>
<protein>
    <recommendedName>
        <fullName evidence="14">C2H2-type domain-containing protein</fullName>
    </recommendedName>
</protein>
<evidence type="ECO:0000256" key="11">
    <source>
        <dbReference type="ARBA" id="ARBA00023242"/>
    </source>
</evidence>
<evidence type="ECO:0000256" key="2">
    <source>
        <dbReference type="ARBA" id="ARBA00004123"/>
    </source>
</evidence>
<feature type="domain" description="C2H2-type" evidence="14">
    <location>
        <begin position="610"/>
        <end position="637"/>
    </location>
</feature>
<dbReference type="GO" id="GO:0008270">
    <property type="term" value="F:zinc ion binding"/>
    <property type="evidence" value="ECO:0007669"/>
    <property type="project" value="UniProtKB-KW"/>
</dbReference>
<dbReference type="PROSITE" id="PS00028">
    <property type="entry name" value="ZINC_FINGER_C2H2_1"/>
    <property type="match status" value="7"/>
</dbReference>
<feature type="domain" description="C2H2-type" evidence="14">
    <location>
        <begin position="554"/>
        <end position="581"/>
    </location>
</feature>
<evidence type="ECO:0000259" key="14">
    <source>
        <dbReference type="PROSITE" id="PS50157"/>
    </source>
</evidence>
<dbReference type="SUPFAM" id="SSF57667">
    <property type="entry name" value="beta-beta-alpha zinc fingers"/>
    <property type="match status" value="7"/>
</dbReference>
<evidence type="ECO:0000256" key="13">
    <source>
        <dbReference type="SAM" id="MobiDB-lite"/>
    </source>
</evidence>
<evidence type="ECO:0000313" key="15">
    <source>
        <dbReference type="EMBL" id="OCT75198.1"/>
    </source>
</evidence>
<feature type="domain" description="C2H2-type" evidence="14">
    <location>
        <begin position="582"/>
        <end position="609"/>
    </location>
</feature>
<keyword evidence="4" id="KW-0479">Metal-binding</keyword>
<dbReference type="SMART" id="SM00355">
    <property type="entry name" value="ZnF_C2H2"/>
    <property type="match status" value="9"/>
</dbReference>
<feature type="compositionally biased region" description="Basic residues" evidence="13">
    <location>
        <begin position="406"/>
        <end position="416"/>
    </location>
</feature>